<dbReference type="Pfam" id="PF01484">
    <property type="entry name" value="Col_cuticle_N"/>
    <property type="match status" value="1"/>
</dbReference>
<accession>A0A3P6RD84</accession>
<dbReference type="PROSITE" id="PS51257">
    <property type="entry name" value="PROKAR_LIPOPROTEIN"/>
    <property type="match status" value="1"/>
</dbReference>
<dbReference type="Proteomes" id="UP000271889">
    <property type="component" value="Unassembled WGS sequence"/>
</dbReference>
<evidence type="ECO:0000313" key="4">
    <source>
        <dbReference type="EMBL" id="VDK60246.1"/>
    </source>
</evidence>
<name>A0A3P6RD84_CYLGO</name>
<evidence type="ECO:0000313" key="5">
    <source>
        <dbReference type="Proteomes" id="UP000271889"/>
    </source>
</evidence>
<dbReference type="AlphaFoldDB" id="A0A3P6RD84"/>
<dbReference type="GO" id="GO:0042302">
    <property type="term" value="F:structural constituent of cuticle"/>
    <property type="evidence" value="ECO:0007669"/>
    <property type="project" value="InterPro"/>
</dbReference>
<dbReference type="OrthoDB" id="10366743at2759"/>
<protein>
    <recommendedName>
        <fullName evidence="3">Nematode cuticle collagen N-terminal domain-containing protein</fullName>
    </recommendedName>
</protein>
<keyword evidence="1" id="KW-0677">Repeat</keyword>
<gene>
    <name evidence="4" type="ORF">CGOC_LOCUS4945</name>
</gene>
<reference evidence="4 5" key="1">
    <citation type="submission" date="2018-11" db="EMBL/GenBank/DDBJ databases">
        <authorList>
            <consortium name="Pathogen Informatics"/>
        </authorList>
    </citation>
    <scope>NUCLEOTIDE SEQUENCE [LARGE SCALE GENOMIC DNA]</scope>
</reference>
<feature type="domain" description="Nematode cuticle collagen N-terminal" evidence="3">
    <location>
        <begin position="9"/>
        <end position="46"/>
    </location>
</feature>
<feature type="region of interest" description="Disordered" evidence="2">
    <location>
        <begin position="78"/>
        <end position="102"/>
    </location>
</feature>
<evidence type="ECO:0000259" key="3">
    <source>
        <dbReference type="Pfam" id="PF01484"/>
    </source>
</evidence>
<keyword evidence="5" id="KW-1185">Reference proteome</keyword>
<proteinExistence type="predicted"/>
<feature type="compositionally biased region" description="Basic and acidic residues" evidence="2">
    <location>
        <begin position="89"/>
        <end position="102"/>
    </location>
</feature>
<sequence>MKRLIIAGSLAVLLLVISCVVAVIVMLREVHTLQTEIQAGMKDLKVTDENWNRVALDLLRSNERRAVCDQDQCCNKEQPEPQYQEVDDEKNGPAKPEYDPYW</sequence>
<dbReference type="EMBL" id="UYRV01014362">
    <property type="protein sequence ID" value="VDK60246.1"/>
    <property type="molecule type" value="Genomic_DNA"/>
</dbReference>
<evidence type="ECO:0000256" key="1">
    <source>
        <dbReference type="ARBA" id="ARBA00022737"/>
    </source>
</evidence>
<organism evidence="4 5">
    <name type="scientific">Cylicostephanus goldi</name>
    <name type="common">Nematode worm</name>
    <dbReference type="NCBI Taxonomy" id="71465"/>
    <lineage>
        <taxon>Eukaryota</taxon>
        <taxon>Metazoa</taxon>
        <taxon>Ecdysozoa</taxon>
        <taxon>Nematoda</taxon>
        <taxon>Chromadorea</taxon>
        <taxon>Rhabditida</taxon>
        <taxon>Rhabditina</taxon>
        <taxon>Rhabditomorpha</taxon>
        <taxon>Strongyloidea</taxon>
        <taxon>Strongylidae</taxon>
        <taxon>Cylicostephanus</taxon>
    </lineage>
</organism>
<evidence type="ECO:0000256" key="2">
    <source>
        <dbReference type="SAM" id="MobiDB-lite"/>
    </source>
</evidence>
<dbReference type="InterPro" id="IPR002486">
    <property type="entry name" value="Col_cuticle_N"/>
</dbReference>